<sequence length="120" mass="13766">MRRKPPAGKRPSRVAELLRESLGSILLFKCADRRLQEITITEVDMSPDLKQAKVYYVVRAGGDADEVAAALDKALGFIKQEVGRERILRTMPELIFLPDEAWERAERLEKLFQEMKHGKE</sequence>
<comment type="similarity">
    <text evidence="2">Belongs to the RbfA family.</text>
</comment>
<dbReference type="EMBL" id="DTHB01000021">
    <property type="protein sequence ID" value="HGB14135.1"/>
    <property type="molecule type" value="Genomic_DNA"/>
</dbReference>
<dbReference type="Pfam" id="PF02033">
    <property type="entry name" value="RBFA"/>
    <property type="match status" value="1"/>
</dbReference>
<protein>
    <recommendedName>
        <fullName evidence="2">Ribosome-binding factor A</fullName>
    </recommendedName>
</protein>
<dbReference type="PROSITE" id="PS01319">
    <property type="entry name" value="RBFA"/>
    <property type="match status" value="1"/>
</dbReference>
<dbReference type="PANTHER" id="PTHR33515:SF1">
    <property type="entry name" value="RIBOSOME-BINDING FACTOR A, CHLOROPLASTIC-RELATED"/>
    <property type="match status" value="1"/>
</dbReference>
<dbReference type="InterPro" id="IPR023799">
    <property type="entry name" value="RbfA_dom_sf"/>
</dbReference>
<comment type="function">
    <text evidence="2">One of several proteins that assist in the late maturation steps of the functional core of the 30S ribosomal subunit. Associates with free 30S ribosomal subunits (but not with 30S subunits that are part of 70S ribosomes or polysomes). Required for efficient processing of 16S rRNA. May interact with the 5'-terminal helix region of 16S rRNA.</text>
</comment>
<dbReference type="HAMAP" id="MF_00003">
    <property type="entry name" value="RbfA"/>
    <property type="match status" value="1"/>
</dbReference>
<name>A0A7C3WQT6_9BACT</name>
<organism evidence="3">
    <name type="scientific">Desulfobacca acetoxidans</name>
    <dbReference type="NCBI Taxonomy" id="60893"/>
    <lineage>
        <taxon>Bacteria</taxon>
        <taxon>Pseudomonadati</taxon>
        <taxon>Thermodesulfobacteriota</taxon>
        <taxon>Desulfobaccia</taxon>
        <taxon>Desulfobaccales</taxon>
        <taxon>Desulfobaccaceae</taxon>
        <taxon>Desulfobacca</taxon>
    </lineage>
</organism>
<keyword evidence="2" id="KW-0963">Cytoplasm</keyword>
<reference evidence="3" key="1">
    <citation type="journal article" date="2020" name="mSystems">
        <title>Genome- and Community-Level Interaction Insights into Carbon Utilization and Element Cycling Functions of Hydrothermarchaeota in Hydrothermal Sediment.</title>
        <authorList>
            <person name="Zhou Z."/>
            <person name="Liu Y."/>
            <person name="Xu W."/>
            <person name="Pan J."/>
            <person name="Luo Z.H."/>
            <person name="Li M."/>
        </authorList>
    </citation>
    <scope>NUCLEOTIDE SEQUENCE [LARGE SCALE GENOMIC DNA]</scope>
    <source>
        <strain evidence="3">SpSt-776</strain>
    </source>
</reference>
<dbReference type="AlphaFoldDB" id="A0A7C3WQT6"/>
<dbReference type="InterPro" id="IPR000238">
    <property type="entry name" value="RbfA"/>
</dbReference>
<dbReference type="Gene3D" id="3.30.300.20">
    <property type="match status" value="1"/>
</dbReference>
<comment type="subunit">
    <text evidence="2">Monomer. Binds 30S ribosomal subunits, but not 50S ribosomal subunits or 70S ribosomes.</text>
</comment>
<evidence type="ECO:0000256" key="2">
    <source>
        <dbReference type="HAMAP-Rule" id="MF_00003"/>
    </source>
</evidence>
<accession>A0A7C3WQT6</accession>
<comment type="caution">
    <text evidence="3">The sequence shown here is derived from an EMBL/GenBank/DDBJ whole genome shotgun (WGS) entry which is preliminary data.</text>
</comment>
<proteinExistence type="inferred from homology"/>
<dbReference type="InterPro" id="IPR015946">
    <property type="entry name" value="KH_dom-like_a/b"/>
</dbReference>
<dbReference type="InterPro" id="IPR020053">
    <property type="entry name" value="Ribosome-bd_factorA_CS"/>
</dbReference>
<evidence type="ECO:0000256" key="1">
    <source>
        <dbReference type="ARBA" id="ARBA00022517"/>
    </source>
</evidence>
<dbReference type="PANTHER" id="PTHR33515">
    <property type="entry name" value="RIBOSOME-BINDING FACTOR A, CHLOROPLASTIC-RELATED"/>
    <property type="match status" value="1"/>
</dbReference>
<dbReference type="GO" id="GO:0043024">
    <property type="term" value="F:ribosomal small subunit binding"/>
    <property type="evidence" value="ECO:0007669"/>
    <property type="project" value="TreeGrafter"/>
</dbReference>
<dbReference type="GO" id="GO:0005829">
    <property type="term" value="C:cytosol"/>
    <property type="evidence" value="ECO:0007669"/>
    <property type="project" value="TreeGrafter"/>
</dbReference>
<dbReference type="SUPFAM" id="SSF89919">
    <property type="entry name" value="Ribosome-binding factor A, RbfA"/>
    <property type="match status" value="1"/>
</dbReference>
<dbReference type="NCBIfam" id="TIGR00082">
    <property type="entry name" value="rbfA"/>
    <property type="match status" value="1"/>
</dbReference>
<dbReference type="GO" id="GO:0030490">
    <property type="term" value="P:maturation of SSU-rRNA"/>
    <property type="evidence" value="ECO:0007669"/>
    <property type="project" value="UniProtKB-UniRule"/>
</dbReference>
<comment type="subcellular location">
    <subcellularLocation>
        <location evidence="2">Cytoplasm</location>
    </subcellularLocation>
</comment>
<gene>
    <name evidence="2 3" type="primary">rbfA</name>
    <name evidence="3" type="ORF">ENV62_02695</name>
</gene>
<evidence type="ECO:0000313" key="3">
    <source>
        <dbReference type="EMBL" id="HGB14135.1"/>
    </source>
</evidence>
<keyword evidence="1 2" id="KW-0690">Ribosome biogenesis</keyword>